<comment type="caution">
    <text evidence="5">The sequence shown here is derived from an EMBL/GenBank/DDBJ whole genome shotgun (WGS) entry which is preliminary data.</text>
</comment>
<dbReference type="CDD" id="cd17546">
    <property type="entry name" value="REC_hyHK_CKI1_RcsC-like"/>
    <property type="match status" value="1"/>
</dbReference>
<feature type="domain" description="Response regulatory" evidence="4">
    <location>
        <begin position="3"/>
        <end position="124"/>
    </location>
</feature>
<evidence type="ECO:0000256" key="3">
    <source>
        <dbReference type="PROSITE-ProRule" id="PRU00169"/>
    </source>
</evidence>
<reference evidence="5 6" key="1">
    <citation type="submission" date="2016-07" db="EMBL/GenBank/DDBJ databases">
        <title>Pervasive Adenine N6-methylation of Active Genes in Fungi.</title>
        <authorList>
            <consortium name="DOE Joint Genome Institute"/>
            <person name="Mondo S.J."/>
            <person name="Dannebaum R.O."/>
            <person name="Kuo R.C."/>
            <person name="Labutti K."/>
            <person name="Haridas S."/>
            <person name="Kuo A."/>
            <person name="Salamov A."/>
            <person name="Ahrendt S.R."/>
            <person name="Lipzen A."/>
            <person name="Sullivan W."/>
            <person name="Andreopoulos W.B."/>
            <person name="Clum A."/>
            <person name="Lindquist E."/>
            <person name="Daum C."/>
            <person name="Ramamoorthy G.K."/>
            <person name="Gryganskyi A."/>
            <person name="Culley D."/>
            <person name="Magnuson J.K."/>
            <person name="James T.Y."/>
            <person name="O'Malley M.A."/>
            <person name="Stajich J.E."/>
            <person name="Spatafora J.W."/>
            <person name="Visel A."/>
            <person name="Grigoriev I.V."/>
        </authorList>
    </citation>
    <scope>NUCLEOTIDE SEQUENCE [LARGE SCALE GENOMIC DNA]</scope>
    <source>
        <strain evidence="5 6">PL171</strain>
    </source>
</reference>
<feature type="modified residue" description="4-aspartylphosphate" evidence="3">
    <location>
        <position position="58"/>
    </location>
</feature>
<dbReference type="GO" id="GO:0000160">
    <property type="term" value="P:phosphorelay signal transduction system"/>
    <property type="evidence" value="ECO:0007669"/>
    <property type="project" value="UniProtKB-KW"/>
</dbReference>
<dbReference type="PANTHER" id="PTHR45339:SF1">
    <property type="entry name" value="HYBRID SIGNAL TRANSDUCTION HISTIDINE KINASE J"/>
    <property type="match status" value="1"/>
</dbReference>
<proteinExistence type="predicted"/>
<dbReference type="PROSITE" id="PS50110">
    <property type="entry name" value="RESPONSE_REGULATORY"/>
    <property type="match status" value="1"/>
</dbReference>
<dbReference type="EMBL" id="MCFL01000031">
    <property type="protein sequence ID" value="ORZ34120.1"/>
    <property type="molecule type" value="Genomic_DNA"/>
</dbReference>
<dbReference type="InterPro" id="IPR001789">
    <property type="entry name" value="Sig_transdc_resp-reg_receiver"/>
</dbReference>
<dbReference type="SMART" id="SM00448">
    <property type="entry name" value="REC"/>
    <property type="match status" value="1"/>
</dbReference>
<dbReference type="InterPro" id="IPR011006">
    <property type="entry name" value="CheY-like_superfamily"/>
</dbReference>
<dbReference type="OrthoDB" id="5573080at2759"/>
<keyword evidence="1 3" id="KW-0597">Phosphoprotein</keyword>
<protein>
    <submittedName>
        <fullName evidence="5">CheY-like superfamily</fullName>
    </submittedName>
</protein>
<evidence type="ECO:0000313" key="6">
    <source>
        <dbReference type="Proteomes" id="UP000193411"/>
    </source>
</evidence>
<dbReference type="Gene3D" id="3.40.50.2300">
    <property type="match status" value="1"/>
</dbReference>
<keyword evidence="2" id="KW-0902">Two-component regulatory system</keyword>
<gene>
    <name evidence="5" type="ORF">BCR44DRAFT_34568</name>
</gene>
<accession>A0A1Y2HHN9</accession>
<dbReference type="AlphaFoldDB" id="A0A1Y2HHN9"/>
<evidence type="ECO:0000256" key="1">
    <source>
        <dbReference type="ARBA" id="ARBA00022553"/>
    </source>
</evidence>
<dbReference type="Pfam" id="PF00072">
    <property type="entry name" value="Response_reg"/>
    <property type="match status" value="1"/>
</dbReference>
<keyword evidence="6" id="KW-1185">Reference proteome</keyword>
<dbReference type="SUPFAM" id="SSF52172">
    <property type="entry name" value="CheY-like"/>
    <property type="match status" value="1"/>
</dbReference>
<dbReference type="Proteomes" id="UP000193411">
    <property type="component" value="Unassembled WGS sequence"/>
</dbReference>
<evidence type="ECO:0000259" key="4">
    <source>
        <dbReference type="PROSITE" id="PS50110"/>
    </source>
</evidence>
<dbReference type="STRING" id="765915.A0A1Y2HHN9"/>
<dbReference type="PANTHER" id="PTHR45339">
    <property type="entry name" value="HYBRID SIGNAL TRANSDUCTION HISTIDINE KINASE J"/>
    <property type="match status" value="1"/>
</dbReference>
<name>A0A1Y2HHN9_9FUNG</name>
<evidence type="ECO:0000256" key="2">
    <source>
        <dbReference type="ARBA" id="ARBA00023012"/>
    </source>
</evidence>
<sequence length="157" mass="17554">MPFPTRKEDDVSNQRMIRTMLTRLGYSQVTFAADGADALFQYNNLKLDGKFFDIILLDSSLPTLPGDDTCVRIRQHDRTQVIISCTASTHLVNDPELRRALGYDEAMTKPFHLDGLKEVLARWCELGDARRLRHMKRKLRGDAAAAMASGQGSVAAS</sequence>
<organism evidence="5 6">
    <name type="scientific">Catenaria anguillulae PL171</name>
    <dbReference type="NCBI Taxonomy" id="765915"/>
    <lineage>
        <taxon>Eukaryota</taxon>
        <taxon>Fungi</taxon>
        <taxon>Fungi incertae sedis</taxon>
        <taxon>Blastocladiomycota</taxon>
        <taxon>Blastocladiomycetes</taxon>
        <taxon>Blastocladiales</taxon>
        <taxon>Catenariaceae</taxon>
        <taxon>Catenaria</taxon>
    </lineage>
</organism>
<evidence type="ECO:0000313" key="5">
    <source>
        <dbReference type="EMBL" id="ORZ34120.1"/>
    </source>
</evidence>